<dbReference type="PANTHER" id="PTHR21248:SF22">
    <property type="entry name" value="PHOSPHOLIPASE D"/>
    <property type="match status" value="1"/>
</dbReference>
<feature type="transmembrane region" description="Helical" evidence="6">
    <location>
        <begin position="39"/>
        <end position="61"/>
    </location>
</feature>
<dbReference type="InterPro" id="IPR027379">
    <property type="entry name" value="CLS_N"/>
</dbReference>
<dbReference type="EMBL" id="ATJV01000114">
    <property type="protein sequence ID" value="EPZ13862.1"/>
    <property type="molecule type" value="Genomic_DNA"/>
</dbReference>
<dbReference type="Proteomes" id="UP000015455">
    <property type="component" value="Unassembled WGS sequence"/>
</dbReference>
<dbReference type="Pfam" id="PF13091">
    <property type="entry name" value="PLDc_2"/>
    <property type="match status" value="2"/>
</dbReference>
<evidence type="ECO:0000256" key="1">
    <source>
        <dbReference type="ARBA" id="ARBA00004651"/>
    </source>
</evidence>
<dbReference type="GO" id="GO:0032049">
    <property type="term" value="P:cardiolipin biosynthetic process"/>
    <property type="evidence" value="ECO:0007669"/>
    <property type="project" value="UniProtKB-ARBA"/>
</dbReference>
<dbReference type="Pfam" id="PF13396">
    <property type="entry name" value="PLDc_N"/>
    <property type="match status" value="1"/>
</dbReference>
<dbReference type="SUPFAM" id="SSF56024">
    <property type="entry name" value="Phospholipase D/nuclease"/>
    <property type="match status" value="2"/>
</dbReference>
<dbReference type="GO" id="GO:0030572">
    <property type="term" value="F:phosphatidyltransferase activity"/>
    <property type="evidence" value="ECO:0007669"/>
    <property type="project" value="UniProtKB-ARBA"/>
</dbReference>
<evidence type="ECO:0000256" key="3">
    <source>
        <dbReference type="ARBA" id="ARBA00022692"/>
    </source>
</evidence>
<keyword evidence="9" id="KW-1185">Reference proteome</keyword>
<keyword evidence="2" id="KW-1003">Cell membrane</keyword>
<evidence type="ECO:0000259" key="7">
    <source>
        <dbReference type="PROSITE" id="PS50035"/>
    </source>
</evidence>
<dbReference type="PROSITE" id="PS50035">
    <property type="entry name" value="PLD"/>
    <property type="match status" value="1"/>
</dbReference>
<dbReference type="PANTHER" id="PTHR21248">
    <property type="entry name" value="CARDIOLIPIN SYNTHASE"/>
    <property type="match status" value="1"/>
</dbReference>
<reference evidence="8 9" key="1">
    <citation type="submission" date="2013-06" db="EMBL/GenBank/DDBJ databases">
        <title>Draft genome sequence of Thauera terpenica.</title>
        <authorList>
            <person name="Liu B."/>
            <person name="Frostegard A.H."/>
            <person name="Shapleigh J.P."/>
        </authorList>
    </citation>
    <scope>NUCLEOTIDE SEQUENCE [LARGE SCALE GENOMIC DNA]</scope>
    <source>
        <strain evidence="8 9">58Eu</strain>
    </source>
</reference>
<dbReference type="GO" id="GO:0005886">
    <property type="term" value="C:plasma membrane"/>
    <property type="evidence" value="ECO:0007669"/>
    <property type="project" value="UniProtKB-SubCell"/>
</dbReference>
<comment type="subcellular location">
    <subcellularLocation>
        <location evidence="1">Cell membrane</location>
        <topology evidence="1">Multi-pass membrane protein</topology>
    </subcellularLocation>
</comment>
<dbReference type="SMART" id="SM00155">
    <property type="entry name" value="PLDc"/>
    <property type="match status" value="1"/>
</dbReference>
<proteinExistence type="predicted"/>
<evidence type="ECO:0000256" key="2">
    <source>
        <dbReference type="ARBA" id="ARBA00022475"/>
    </source>
</evidence>
<name>S9ZK33_9RHOO</name>
<dbReference type="Gene3D" id="3.30.870.10">
    <property type="entry name" value="Endonuclease Chain A"/>
    <property type="match status" value="2"/>
</dbReference>
<dbReference type="PATRIC" id="fig|1348657.5.peg.3586"/>
<keyword evidence="5 6" id="KW-0472">Membrane</keyword>
<dbReference type="InterPro" id="IPR001736">
    <property type="entry name" value="PLipase_D/transphosphatidylase"/>
</dbReference>
<dbReference type="eggNOG" id="COG1502">
    <property type="taxonomic scope" value="Bacteria"/>
</dbReference>
<dbReference type="STRING" id="1348657.M622_07775"/>
<protein>
    <recommendedName>
        <fullName evidence="7">PLD phosphodiesterase domain-containing protein</fullName>
    </recommendedName>
</protein>
<comment type="caution">
    <text evidence="8">The sequence shown here is derived from an EMBL/GenBank/DDBJ whole genome shotgun (WGS) entry which is preliminary data.</text>
</comment>
<evidence type="ECO:0000256" key="4">
    <source>
        <dbReference type="ARBA" id="ARBA00022989"/>
    </source>
</evidence>
<gene>
    <name evidence="8" type="ORF">M622_07775</name>
</gene>
<keyword evidence="4 6" id="KW-1133">Transmembrane helix</keyword>
<dbReference type="OrthoDB" id="9762009at2"/>
<sequence>MADSFPVHWLTLHALVTVIALLFYVITSHVMHQRRHPSAAIAWILFIALVPYLALPAFALFGSRKLSRPPDGAPAPSLASTRKDAWAVETIAALGQPAPVAFHDLHVHMDGHAACRALIDTINSANRSIEICTFILGRDPLGDCVIDRLSEKARAGVRVRLLLDGMGRWMAGRPNLKRLASAGGEFALFVPPLHSPLKGRFNLRDHRKLLIVDFPEGAARLWCGGRNLAAEYFEGKDGEPPWRDLSFDLRGPVVAQASELFERDWAFATGRTVIRHGAKPLAGDGAAAAQVVASGPDERDDTIHALLVTAAYRARRRIALATPYFVPDSALSMALCMAAKRGVEVNLLLPARSNHRLSDFARNRALRSLEQAGGRIWLAPDMMHGKLALIDDTLALAGSANLDSRSLFLNYELMLAFHGKADVQDFARWFAQECGPARRYVGQPPGLMRDLAEGMLLWLGFQL</sequence>
<feature type="transmembrane region" description="Helical" evidence="6">
    <location>
        <begin position="6"/>
        <end position="27"/>
    </location>
</feature>
<dbReference type="InterPro" id="IPR025202">
    <property type="entry name" value="PLD-like_dom"/>
</dbReference>
<accession>S9ZK33</accession>
<evidence type="ECO:0000313" key="9">
    <source>
        <dbReference type="Proteomes" id="UP000015455"/>
    </source>
</evidence>
<evidence type="ECO:0000313" key="8">
    <source>
        <dbReference type="EMBL" id="EPZ13862.1"/>
    </source>
</evidence>
<keyword evidence="3 6" id="KW-0812">Transmembrane</keyword>
<dbReference type="AlphaFoldDB" id="S9ZK33"/>
<evidence type="ECO:0000256" key="6">
    <source>
        <dbReference type="SAM" id="Phobius"/>
    </source>
</evidence>
<feature type="domain" description="PLD phosphodiesterase" evidence="7">
    <location>
        <begin position="379"/>
        <end position="406"/>
    </location>
</feature>
<evidence type="ECO:0000256" key="5">
    <source>
        <dbReference type="ARBA" id="ARBA00023136"/>
    </source>
</evidence>
<organism evidence="8 9">
    <name type="scientific">Thauera terpenica 58Eu</name>
    <dbReference type="NCBI Taxonomy" id="1348657"/>
    <lineage>
        <taxon>Bacteria</taxon>
        <taxon>Pseudomonadati</taxon>
        <taxon>Pseudomonadota</taxon>
        <taxon>Betaproteobacteria</taxon>
        <taxon>Rhodocyclales</taxon>
        <taxon>Zoogloeaceae</taxon>
        <taxon>Thauera</taxon>
    </lineage>
</organism>